<dbReference type="Gene3D" id="4.10.280.10">
    <property type="entry name" value="Helix-loop-helix DNA-binding domain"/>
    <property type="match status" value="1"/>
</dbReference>
<evidence type="ECO:0000256" key="1">
    <source>
        <dbReference type="ARBA" id="ARBA00004123"/>
    </source>
</evidence>
<evidence type="ECO:0000313" key="8">
    <source>
        <dbReference type="EMBL" id="KAG8239115.1"/>
    </source>
</evidence>
<dbReference type="PROSITE" id="PS50888">
    <property type="entry name" value="BHLH"/>
    <property type="match status" value="1"/>
</dbReference>
<dbReference type="InterPro" id="IPR026052">
    <property type="entry name" value="DNA-bd_prot-inh"/>
</dbReference>
<dbReference type="PANTHER" id="PTHR11723:SF17">
    <property type="entry name" value="PROTEIN EXTRA-MACROCHAETAE"/>
    <property type="match status" value="1"/>
</dbReference>
<dbReference type="GO" id="GO:0032922">
    <property type="term" value="P:circadian regulation of gene expression"/>
    <property type="evidence" value="ECO:0007669"/>
    <property type="project" value="TreeGrafter"/>
</dbReference>
<dbReference type="CDD" id="cd19684">
    <property type="entry name" value="bHLH_dnHLH_ID"/>
    <property type="match status" value="1"/>
</dbReference>
<dbReference type="SMART" id="SM00353">
    <property type="entry name" value="HLH"/>
    <property type="match status" value="1"/>
</dbReference>
<gene>
    <name evidence="8" type="ORF">J437_LFUL016765</name>
</gene>
<dbReference type="SUPFAM" id="SSF47459">
    <property type="entry name" value="HLH, helix-loop-helix DNA-binding domain"/>
    <property type="match status" value="1"/>
</dbReference>
<evidence type="ECO:0000256" key="2">
    <source>
        <dbReference type="ARBA" id="ARBA00022491"/>
    </source>
</evidence>
<feature type="domain" description="BHLH" evidence="7">
    <location>
        <begin position="55"/>
        <end position="107"/>
    </location>
</feature>
<dbReference type="InterPro" id="IPR011598">
    <property type="entry name" value="bHLH_dom"/>
</dbReference>
<accession>A0A8K0KSS6</accession>
<dbReference type="GO" id="GO:0005737">
    <property type="term" value="C:cytoplasm"/>
    <property type="evidence" value="ECO:0007669"/>
    <property type="project" value="InterPro"/>
</dbReference>
<keyword evidence="4" id="KW-0804">Transcription</keyword>
<dbReference type="FunFam" id="4.10.280.10:FF:000086">
    <property type="entry name" value="protein extra-macrochaetae"/>
    <property type="match status" value="1"/>
</dbReference>
<dbReference type="AlphaFoldDB" id="A0A8K0KSS6"/>
<organism evidence="8 9">
    <name type="scientific">Ladona fulva</name>
    <name type="common">Scarce chaser dragonfly</name>
    <name type="synonym">Libellula fulva</name>
    <dbReference type="NCBI Taxonomy" id="123851"/>
    <lineage>
        <taxon>Eukaryota</taxon>
        <taxon>Metazoa</taxon>
        <taxon>Ecdysozoa</taxon>
        <taxon>Arthropoda</taxon>
        <taxon>Hexapoda</taxon>
        <taxon>Insecta</taxon>
        <taxon>Pterygota</taxon>
        <taxon>Palaeoptera</taxon>
        <taxon>Odonata</taxon>
        <taxon>Epiprocta</taxon>
        <taxon>Anisoptera</taxon>
        <taxon>Libelluloidea</taxon>
        <taxon>Libellulidae</taxon>
        <taxon>Ladona</taxon>
    </lineage>
</organism>
<keyword evidence="5" id="KW-0539">Nucleus</keyword>
<feature type="compositionally biased region" description="Basic residues" evidence="6">
    <location>
        <begin position="50"/>
        <end position="63"/>
    </location>
</feature>
<sequence length="247" mass="26719">MGPFLDSASLKISDHSRMKATAAMVSSVCEAPEALTAVGSSNTSTIRDGRVHKSRHHHHHHPRRDIENEEIQMYLSKLKELVPFMPKNKKLSKLEVIQHVIDYICHLQHTLEAHPAAARIAAVAASATAAVAAASSPPSPPSSPAARQPLGVLAPNTIPNIATCAAQEQGAMHTTQSTCTSRQGCALRQPACFMLRHRASFSADREKKGSPNLLLNLGQLRARFGPRPVPPWVEPVGEEGTGWRHVT</sequence>
<proteinExistence type="predicted"/>
<evidence type="ECO:0000256" key="5">
    <source>
        <dbReference type="ARBA" id="ARBA00023242"/>
    </source>
</evidence>
<dbReference type="PANTHER" id="PTHR11723">
    <property type="entry name" value="DNA-BINDING PROTEIN INHIBITOR"/>
    <property type="match status" value="1"/>
</dbReference>
<dbReference type="GO" id="GO:0005634">
    <property type="term" value="C:nucleus"/>
    <property type="evidence" value="ECO:0007669"/>
    <property type="project" value="UniProtKB-SubCell"/>
</dbReference>
<evidence type="ECO:0000259" key="7">
    <source>
        <dbReference type="PROSITE" id="PS50888"/>
    </source>
</evidence>
<dbReference type="Pfam" id="PF00010">
    <property type="entry name" value="HLH"/>
    <property type="match status" value="1"/>
</dbReference>
<comment type="caution">
    <text evidence="8">The sequence shown here is derived from an EMBL/GenBank/DDBJ whole genome shotgun (WGS) entry which is preliminary data.</text>
</comment>
<protein>
    <recommendedName>
        <fullName evidence="7">BHLH domain-containing protein</fullName>
    </recommendedName>
</protein>
<evidence type="ECO:0000256" key="6">
    <source>
        <dbReference type="SAM" id="MobiDB-lite"/>
    </source>
</evidence>
<reference evidence="8" key="1">
    <citation type="submission" date="2013-04" db="EMBL/GenBank/DDBJ databases">
        <authorList>
            <person name="Qu J."/>
            <person name="Murali S.C."/>
            <person name="Bandaranaike D."/>
            <person name="Bellair M."/>
            <person name="Blankenburg K."/>
            <person name="Chao H."/>
            <person name="Dinh H."/>
            <person name="Doddapaneni H."/>
            <person name="Downs B."/>
            <person name="Dugan-Rocha S."/>
            <person name="Elkadiri S."/>
            <person name="Gnanaolivu R.D."/>
            <person name="Hernandez B."/>
            <person name="Javaid M."/>
            <person name="Jayaseelan J.C."/>
            <person name="Lee S."/>
            <person name="Li M."/>
            <person name="Ming W."/>
            <person name="Munidasa M."/>
            <person name="Muniz J."/>
            <person name="Nguyen L."/>
            <person name="Ongeri F."/>
            <person name="Osuji N."/>
            <person name="Pu L.-L."/>
            <person name="Puazo M."/>
            <person name="Qu C."/>
            <person name="Quiroz J."/>
            <person name="Raj R."/>
            <person name="Weissenberger G."/>
            <person name="Xin Y."/>
            <person name="Zou X."/>
            <person name="Han Y."/>
            <person name="Richards S."/>
            <person name="Worley K."/>
            <person name="Muzny D."/>
            <person name="Gibbs R."/>
        </authorList>
    </citation>
    <scope>NUCLEOTIDE SEQUENCE</scope>
    <source>
        <strain evidence="8">Sampled in the wild</strain>
    </source>
</reference>
<dbReference type="GO" id="GO:0000122">
    <property type="term" value="P:negative regulation of transcription by RNA polymerase II"/>
    <property type="evidence" value="ECO:0007669"/>
    <property type="project" value="InterPro"/>
</dbReference>
<reference evidence="8" key="2">
    <citation type="submission" date="2017-10" db="EMBL/GenBank/DDBJ databases">
        <title>Ladona fulva Genome sequencing and assembly.</title>
        <authorList>
            <person name="Murali S."/>
            <person name="Richards S."/>
            <person name="Bandaranaike D."/>
            <person name="Bellair M."/>
            <person name="Blankenburg K."/>
            <person name="Chao H."/>
            <person name="Dinh H."/>
            <person name="Doddapaneni H."/>
            <person name="Dugan-Rocha S."/>
            <person name="Elkadiri S."/>
            <person name="Gnanaolivu R."/>
            <person name="Hernandez B."/>
            <person name="Skinner E."/>
            <person name="Javaid M."/>
            <person name="Lee S."/>
            <person name="Li M."/>
            <person name="Ming W."/>
            <person name="Munidasa M."/>
            <person name="Muniz J."/>
            <person name="Nguyen L."/>
            <person name="Hughes D."/>
            <person name="Osuji N."/>
            <person name="Pu L.-L."/>
            <person name="Puazo M."/>
            <person name="Qu C."/>
            <person name="Quiroz J."/>
            <person name="Raj R."/>
            <person name="Weissenberger G."/>
            <person name="Xin Y."/>
            <person name="Zou X."/>
            <person name="Han Y."/>
            <person name="Worley K."/>
            <person name="Muzny D."/>
            <person name="Gibbs R."/>
        </authorList>
    </citation>
    <scope>NUCLEOTIDE SEQUENCE</scope>
    <source>
        <strain evidence="8">Sampled in the wild</strain>
    </source>
</reference>
<dbReference type="Proteomes" id="UP000792457">
    <property type="component" value="Unassembled WGS sequence"/>
</dbReference>
<dbReference type="GO" id="GO:0030154">
    <property type="term" value="P:cell differentiation"/>
    <property type="evidence" value="ECO:0007669"/>
    <property type="project" value="TreeGrafter"/>
</dbReference>
<keyword evidence="9" id="KW-1185">Reference proteome</keyword>
<dbReference type="InterPro" id="IPR036638">
    <property type="entry name" value="HLH_DNA-bd_sf"/>
</dbReference>
<name>A0A8K0KSS6_LADFU</name>
<dbReference type="EMBL" id="KZ309515">
    <property type="protein sequence ID" value="KAG8239115.1"/>
    <property type="molecule type" value="Genomic_DNA"/>
</dbReference>
<feature type="region of interest" description="Disordered" evidence="6">
    <location>
        <begin position="40"/>
        <end position="64"/>
    </location>
</feature>
<evidence type="ECO:0000256" key="4">
    <source>
        <dbReference type="ARBA" id="ARBA00023163"/>
    </source>
</evidence>
<evidence type="ECO:0000256" key="3">
    <source>
        <dbReference type="ARBA" id="ARBA00023015"/>
    </source>
</evidence>
<dbReference type="OrthoDB" id="10047910at2759"/>
<evidence type="ECO:0000313" key="9">
    <source>
        <dbReference type="Proteomes" id="UP000792457"/>
    </source>
</evidence>
<comment type="subcellular location">
    <subcellularLocation>
        <location evidence="1">Nucleus</location>
    </subcellularLocation>
</comment>
<dbReference type="GO" id="GO:0046983">
    <property type="term" value="F:protein dimerization activity"/>
    <property type="evidence" value="ECO:0007669"/>
    <property type="project" value="InterPro"/>
</dbReference>
<keyword evidence="3" id="KW-0805">Transcription regulation</keyword>
<keyword evidence="2" id="KW-0678">Repressor</keyword>